<evidence type="ECO:0000256" key="1">
    <source>
        <dbReference type="SAM" id="Coils"/>
    </source>
</evidence>
<dbReference type="Pfam" id="PF03432">
    <property type="entry name" value="Relaxase"/>
    <property type="match status" value="1"/>
</dbReference>
<dbReference type="EMBL" id="LKET01000041">
    <property type="protein sequence ID" value="KPU43200.1"/>
    <property type="molecule type" value="Genomic_DNA"/>
</dbReference>
<comment type="caution">
    <text evidence="3">The sequence shown here is derived from an EMBL/GenBank/DDBJ whole genome shotgun (WGS) entry which is preliminary data.</text>
</comment>
<dbReference type="Proteomes" id="UP000050326">
    <property type="component" value="Unassembled WGS sequence"/>
</dbReference>
<evidence type="ECO:0000313" key="3">
    <source>
        <dbReference type="EMBL" id="KPU43200.1"/>
    </source>
</evidence>
<reference evidence="3 4" key="1">
    <citation type="submission" date="2015-09" db="EMBL/GenBank/DDBJ databases">
        <title>Genome sequence of Oxobacter pfennigii DSM 3222.</title>
        <authorList>
            <person name="Poehlein A."/>
            <person name="Bengelsdorf F.R."/>
            <person name="Schiel-Bengelsdorf B."/>
            <person name="Duerre P."/>
            <person name="Daniel R."/>
        </authorList>
    </citation>
    <scope>NUCLEOTIDE SEQUENCE [LARGE SCALE GENOMIC DNA]</scope>
    <source>
        <strain evidence="3 4">DSM 3222</strain>
    </source>
</reference>
<evidence type="ECO:0000259" key="2">
    <source>
        <dbReference type="Pfam" id="PF03432"/>
    </source>
</evidence>
<proteinExistence type="predicted"/>
<sequence length="470" mass="53693">MATTRLIIHHISKGESIAQSLADRFDYGQNPDKTQQGELISSYQCDVETADAEFLLSKAKYKAITGREQKKDADILCYQIRQSFVPGEVTPEEANRIGYETAMRWTKGKYAFFVATHVDRKHFHNHIYYNSTALDCTRKFNNFWGSSFALRRLSDRICIENGLSYIAHPKLKSKGKYKHYGQWLDGNKPLTFQERLKAQIDTCLSEKPASMEEFFHAMEAAGYEVKQGRGDTVSFRAEGQERFTRLRSSTLGTGYGLEDIQAIIEGRASPSGGHFEPRKVNLIIDIQSRMRSGKGPAYERWAKVFNLKQMAATLQYLQENNLLEYSQLAEKTAQAVDRFHTLSDKIKTIEVTANTNEDLMAATVDYAKTRTVFEGYKAAKYSRKYYAEHEGDIELHRAAQATFKRILSGAKLPKMDALKAERQRLTAEKNAAYREYRAAKKSMQELITAKANIDHLLGLTDTRKNKEMER</sequence>
<keyword evidence="1" id="KW-0175">Coiled coil</keyword>
<dbReference type="STRING" id="36849.OXPF_32140"/>
<gene>
    <name evidence="3" type="ORF">OXPF_32140</name>
</gene>
<feature type="coiled-coil region" evidence="1">
    <location>
        <begin position="415"/>
        <end position="442"/>
    </location>
</feature>
<keyword evidence="4" id="KW-1185">Reference proteome</keyword>
<feature type="domain" description="MobA/VirD2-like nuclease" evidence="2">
    <location>
        <begin position="27"/>
        <end position="163"/>
    </location>
</feature>
<accession>A0A0N8NSW9</accession>
<name>A0A0N8NSW9_9CLOT</name>
<dbReference type="RefSeq" id="WP_054876215.1">
    <property type="nucleotide sequence ID" value="NZ_LKET01000041.1"/>
</dbReference>
<dbReference type="AlphaFoldDB" id="A0A0N8NSW9"/>
<evidence type="ECO:0000313" key="4">
    <source>
        <dbReference type="Proteomes" id="UP000050326"/>
    </source>
</evidence>
<protein>
    <submittedName>
        <fullName evidence="3">Relaxase/mobilization nuclease domain protein</fullName>
    </submittedName>
</protein>
<organism evidence="3 4">
    <name type="scientific">Oxobacter pfennigii</name>
    <dbReference type="NCBI Taxonomy" id="36849"/>
    <lineage>
        <taxon>Bacteria</taxon>
        <taxon>Bacillati</taxon>
        <taxon>Bacillota</taxon>
        <taxon>Clostridia</taxon>
        <taxon>Eubacteriales</taxon>
        <taxon>Clostridiaceae</taxon>
        <taxon>Oxobacter</taxon>
    </lineage>
</organism>
<dbReference type="InterPro" id="IPR005094">
    <property type="entry name" value="Endonuclease_MobA/VirD2"/>
</dbReference>
<dbReference type="PATRIC" id="fig|36849.3.peg.3406"/>
<dbReference type="OrthoDB" id="9762440at2"/>